<dbReference type="Proteomes" id="UP000218263">
    <property type="component" value="Chromosome"/>
</dbReference>
<reference evidence="1 2" key="1">
    <citation type="submission" date="2015-12" db="EMBL/GenBank/DDBJ databases">
        <title>Genome sequence of Mucilaginibacter gotjawali.</title>
        <authorList>
            <person name="Lee J.S."/>
            <person name="Lee K.C."/>
            <person name="Kim K.K."/>
            <person name="Lee B.W."/>
        </authorList>
    </citation>
    <scope>NUCLEOTIDE SEQUENCE [LARGE SCALE GENOMIC DNA]</scope>
    <source>
        <strain evidence="1 2">SA3-7</strain>
    </source>
</reference>
<evidence type="ECO:0000313" key="1">
    <source>
        <dbReference type="EMBL" id="BAU56302.1"/>
    </source>
</evidence>
<dbReference type="PANTHER" id="PTHR34387:SF1">
    <property type="entry name" value="PERIPLASMIC IMMUNOGENIC PROTEIN"/>
    <property type="match status" value="1"/>
</dbReference>
<dbReference type="AlphaFoldDB" id="A0A0X8X613"/>
<dbReference type="Gene3D" id="3.30.70.2970">
    <property type="entry name" value="Protein of unknown function (DUF541), domain 2"/>
    <property type="match status" value="1"/>
</dbReference>
<proteinExistence type="predicted"/>
<organism evidence="1 2">
    <name type="scientific">Mucilaginibacter gotjawali</name>
    <dbReference type="NCBI Taxonomy" id="1550579"/>
    <lineage>
        <taxon>Bacteria</taxon>
        <taxon>Pseudomonadati</taxon>
        <taxon>Bacteroidota</taxon>
        <taxon>Sphingobacteriia</taxon>
        <taxon>Sphingobacteriales</taxon>
        <taxon>Sphingobacteriaceae</taxon>
        <taxon>Mucilaginibacter</taxon>
    </lineage>
</organism>
<dbReference type="GO" id="GO:0006974">
    <property type="term" value="P:DNA damage response"/>
    <property type="evidence" value="ECO:0007669"/>
    <property type="project" value="TreeGrafter"/>
</dbReference>
<dbReference type="Gene3D" id="3.30.110.170">
    <property type="entry name" value="Protein of unknown function (DUF541), domain 1"/>
    <property type="match status" value="1"/>
</dbReference>
<dbReference type="OrthoDB" id="1242975at2"/>
<dbReference type="Pfam" id="PF04402">
    <property type="entry name" value="SIMPL"/>
    <property type="match status" value="1"/>
</dbReference>
<keyword evidence="2" id="KW-1185">Reference proteome</keyword>
<dbReference type="InterPro" id="IPR052022">
    <property type="entry name" value="26kDa_periplasmic_antigen"/>
</dbReference>
<accession>A0A0X8X613</accession>
<dbReference type="RefSeq" id="WP_096355015.1">
    <property type="nucleotide sequence ID" value="NZ_AP017313.1"/>
</dbReference>
<gene>
    <name evidence="1" type="ORF">MgSA37_04499</name>
</gene>
<dbReference type="PANTHER" id="PTHR34387">
    <property type="entry name" value="SLR1258 PROTEIN"/>
    <property type="match status" value="1"/>
</dbReference>
<dbReference type="EMBL" id="AP017313">
    <property type="protein sequence ID" value="BAU56302.1"/>
    <property type="molecule type" value="Genomic_DNA"/>
</dbReference>
<sequence length="230" mass="26032">MKKIILLAALIAFVFSAFSQTVDLRRKIEVSGSAEQEVTPDIINVTVSLQEYMSGKTKITIDELENQLESAVKDAGIPKEDFTVNNLFSYNNYYQKKKSPDFLAAKQYRIRFHDLNKYNQIIAAVDAKGISSTNIDSYDYSKMPEVKRQVKIQALLAAKEKATYLLNSLGEKLGPVISINETETPIQNYFSPNMYSNTVMAYNKSESTSDIDFKKIKLSYQINAVFEISN</sequence>
<protein>
    <submittedName>
        <fullName evidence="1">Oxidative stress defense protein</fullName>
    </submittedName>
</protein>
<dbReference type="InterPro" id="IPR007497">
    <property type="entry name" value="SIMPL/DUF541"/>
</dbReference>
<dbReference type="KEGG" id="mgot:MgSA37_04499"/>
<name>A0A0X8X613_9SPHI</name>
<evidence type="ECO:0000313" key="2">
    <source>
        <dbReference type="Proteomes" id="UP000218263"/>
    </source>
</evidence>